<organism evidence="1 2">
    <name type="scientific">Rhizopus delemar (strain RA 99-880 / ATCC MYA-4621 / FGSC 9543 / NRRL 43880)</name>
    <name type="common">Mucormycosis agent</name>
    <name type="synonym">Rhizopus arrhizus var. delemar</name>
    <dbReference type="NCBI Taxonomy" id="246409"/>
    <lineage>
        <taxon>Eukaryota</taxon>
        <taxon>Fungi</taxon>
        <taxon>Fungi incertae sedis</taxon>
        <taxon>Mucoromycota</taxon>
        <taxon>Mucoromycotina</taxon>
        <taxon>Mucoromycetes</taxon>
        <taxon>Mucorales</taxon>
        <taxon>Mucorineae</taxon>
        <taxon>Rhizopodaceae</taxon>
        <taxon>Rhizopus</taxon>
    </lineage>
</organism>
<name>I1C451_RHIO9</name>
<proteinExistence type="predicted"/>
<protein>
    <submittedName>
        <fullName evidence="1">Uncharacterized protein</fullName>
    </submittedName>
</protein>
<dbReference type="GeneID" id="93614907"/>
<dbReference type="VEuPathDB" id="FungiDB:RO3G_07936"/>
<gene>
    <name evidence="1" type="ORF">RO3G_07936</name>
</gene>
<sequence length="58" mass="7087">MYNQKYFHKGKQKNSDDVEFMQKWIEFLAGVEQNKNFHRYSETSKEYDDIEESSESNK</sequence>
<dbReference type="Proteomes" id="UP000009138">
    <property type="component" value="Unassembled WGS sequence"/>
</dbReference>
<dbReference type="RefSeq" id="XP_067518627.1">
    <property type="nucleotide sequence ID" value="XM_067662526.1"/>
</dbReference>
<evidence type="ECO:0000313" key="2">
    <source>
        <dbReference type="Proteomes" id="UP000009138"/>
    </source>
</evidence>
<dbReference type="EMBL" id="CH476736">
    <property type="protein sequence ID" value="EIE83231.1"/>
    <property type="molecule type" value="Genomic_DNA"/>
</dbReference>
<reference evidence="1 2" key="1">
    <citation type="journal article" date="2009" name="PLoS Genet.">
        <title>Genomic analysis of the basal lineage fungus Rhizopus oryzae reveals a whole-genome duplication.</title>
        <authorList>
            <person name="Ma L.-J."/>
            <person name="Ibrahim A.S."/>
            <person name="Skory C."/>
            <person name="Grabherr M.G."/>
            <person name="Burger G."/>
            <person name="Butler M."/>
            <person name="Elias M."/>
            <person name="Idnurm A."/>
            <person name="Lang B.F."/>
            <person name="Sone T."/>
            <person name="Abe A."/>
            <person name="Calvo S.E."/>
            <person name="Corrochano L.M."/>
            <person name="Engels R."/>
            <person name="Fu J."/>
            <person name="Hansberg W."/>
            <person name="Kim J.-M."/>
            <person name="Kodira C.D."/>
            <person name="Koehrsen M.J."/>
            <person name="Liu B."/>
            <person name="Miranda-Saavedra D."/>
            <person name="O'Leary S."/>
            <person name="Ortiz-Castellanos L."/>
            <person name="Poulter R."/>
            <person name="Rodriguez-Romero J."/>
            <person name="Ruiz-Herrera J."/>
            <person name="Shen Y.-Q."/>
            <person name="Zeng Q."/>
            <person name="Galagan J."/>
            <person name="Birren B.W."/>
            <person name="Cuomo C.A."/>
            <person name="Wickes B.L."/>
        </authorList>
    </citation>
    <scope>NUCLEOTIDE SEQUENCE [LARGE SCALE GENOMIC DNA]</scope>
    <source>
        <strain evidence="2">RA 99-880 / ATCC MYA-4621 / FGSC 9543 / NRRL 43880</strain>
    </source>
</reference>
<dbReference type="InParanoid" id="I1C451"/>
<dbReference type="AlphaFoldDB" id="I1C451"/>
<accession>I1C451</accession>
<evidence type="ECO:0000313" key="1">
    <source>
        <dbReference type="EMBL" id="EIE83231.1"/>
    </source>
</evidence>
<keyword evidence="2" id="KW-1185">Reference proteome</keyword>